<evidence type="ECO:0000313" key="3">
    <source>
        <dbReference type="Proteomes" id="UP001258181"/>
    </source>
</evidence>
<organism evidence="2 3">
    <name type="scientific">Fictibacillus barbaricus</name>
    <dbReference type="NCBI Taxonomy" id="182136"/>
    <lineage>
        <taxon>Bacteria</taxon>
        <taxon>Bacillati</taxon>
        <taxon>Bacillota</taxon>
        <taxon>Bacilli</taxon>
        <taxon>Bacillales</taxon>
        <taxon>Fictibacillaceae</taxon>
        <taxon>Fictibacillus</taxon>
    </lineage>
</organism>
<dbReference type="EMBL" id="JAVDWA010000001">
    <property type="protein sequence ID" value="MDR7071410.1"/>
    <property type="molecule type" value="Genomic_DNA"/>
</dbReference>
<proteinExistence type="predicted"/>
<keyword evidence="1" id="KW-1133">Transmembrane helix</keyword>
<dbReference type="RefSeq" id="WP_310255980.1">
    <property type="nucleotide sequence ID" value="NZ_JAVDWA010000001.1"/>
</dbReference>
<reference evidence="2 3" key="1">
    <citation type="submission" date="2023-07" db="EMBL/GenBank/DDBJ databases">
        <title>Sorghum-associated microbial communities from plants grown in Nebraska, USA.</title>
        <authorList>
            <person name="Schachtman D."/>
        </authorList>
    </citation>
    <scope>NUCLEOTIDE SEQUENCE [LARGE SCALE GENOMIC DNA]</scope>
    <source>
        <strain evidence="2 3">BE211</strain>
    </source>
</reference>
<keyword evidence="3" id="KW-1185">Reference proteome</keyword>
<evidence type="ECO:0000256" key="1">
    <source>
        <dbReference type="SAM" id="Phobius"/>
    </source>
</evidence>
<gene>
    <name evidence="2" type="ORF">J2X07_000385</name>
</gene>
<keyword evidence="1" id="KW-0472">Membrane</keyword>
<protein>
    <submittedName>
        <fullName evidence="2">Type II secretory pathway pseudopilin PulG</fullName>
    </submittedName>
</protein>
<sequence>MKSFFPIIIVSLLALFIFSFILFISNKIKRQKDQQIELAHLNLKLDEVLQNQKNMKKR</sequence>
<comment type="caution">
    <text evidence="2">The sequence shown here is derived from an EMBL/GenBank/DDBJ whole genome shotgun (WGS) entry which is preliminary data.</text>
</comment>
<feature type="transmembrane region" description="Helical" evidence="1">
    <location>
        <begin position="6"/>
        <end position="24"/>
    </location>
</feature>
<accession>A0ABU1TW24</accession>
<evidence type="ECO:0000313" key="2">
    <source>
        <dbReference type="EMBL" id="MDR7071410.1"/>
    </source>
</evidence>
<dbReference type="Proteomes" id="UP001258181">
    <property type="component" value="Unassembled WGS sequence"/>
</dbReference>
<name>A0ABU1TW24_9BACL</name>
<keyword evidence="1" id="KW-0812">Transmembrane</keyword>